<dbReference type="Proteomes" id="UP000289411">
    <property type="component" value="Unassembled WGS sequence"/>
</dbReference>
<dbReference type="InterPro" id="IPR010982">
    <property type="entry name" value="Lambda_DNA-bd_dom_sf"/>
</dbReference>
<dbReference type="GO" id="GO:0003677">
    <property type="term" value="F:DNA binding"/>
    <property type="evidence" value="ECO:0007669"/>
    <property type="project" value="InterPro"/>
</dbReference>
<sequence length="92" mass="9453">MTPVQLRAARLILNMTQGDLAVAAEVSRATINRYESGVPVGAGQVRLMRFAIEAAGAVFIPDGTTVDGVVVFGGVGMRSPPAAARPDEGTGQ</sequence>
<keyword evidence="3" id="KW-1185">Reference proteome</keyword>
<dbReference type="OrthoDB" id="3782725at2"/>
<dbReference type="Gene3D" id="1.10.260.40">
    <property type="entry name" value="lambda repressor-like DNA-binding domains"/>
    <property type="match status" value="1"/>
</dbReference>
<comment type="caution">
    <text evidence="2">The sequence shown here is derived from an EMBL/GenBank/DDBJ whole genome shotgun (WGS) entry which is preliminary data.</text>
</comment>
<protein>
    <submittedName>
        <fullName evidence="2">XRE family transcriptional regulator</fullName>
    </submittedName>
</protein>
<dbReference type="InterPro" id="IPR001387">
    <property type="entry name" value="Cro/C1-type_HTH"/>
</dbReference>
<name>A0A4Q2RDN3_9HYPH</name>
<dbReference type="SUPFAM" id="SSF47413">
    <property type="entry name" value="lambda repressor-like DNA-binding domains"/>
    <property type="match status" value="1"/>
</dbReference>
<dbReference type="PROSITE" id="PS50943">
    <property type="entry name" value="HTH_CROC1"/>
    <property type="match status" value="1"/>
</dbReference>
<evidence type="ECO:0000313" key="2">
    <source>
        <dbReference type="EMBL" id="RYB04463.1"/>
    </source>
</evidence>
<dbReference type="RefSeq" id="WP_129219737.1">
    <property type="nucleotide sequence ID" value="NZ_QYBC01000010.1"/>
</dbReference>
<feature type="domain" description="HTH cro/C1-type" evidence="1">
    <location>
        <begin position="6"/>
        <end position="37"/>
    </location>
</feature>
<reference evidence="2 3" key="1">
    <citation type="submission" date="2018-09" db="EMBL/GenBank/DDBJ databases">
        <authorList>
            <person name="Grouzdev D.S."/>
            <person name="Krutkina M.S."/>
        </authorList>
    </citation>
    <scope>NUCLEOTIDE SEQUENCE [LARGE SCALE GENOMIC DNA]</scope>
    <source>
        <strain evidence="2 3">RmlP001</strain>
    </source>
</reference>
<gene>
    <name evidence="2" type="ORF">D3272_13590</name>
</gene>
<evidence type="ECO:0000259" key="1">
    <source>
        <dbReference type="PROSITE" id="PS50943"/>
    </source>
</evidence>
<reference evidence="2 3" key="2">
    <citation type="submission" date="2019-02" db="EMBL/GenBank/DDBJ databases">
        <title>'Lichenibacterium ramalinii' gen. nov. sp. nov., 'Lichenibacterium minor' gen. nov. sp. nov.</title>
        <authorList>
            <person name="Pankratov T."/>
        </authorList>
    </citation>
    <scope>NUCLEOTIDE SEQUENCE [LARGE SCALE GENOMIC DNA]</scope>
    <source>
        <strain evidence="2 3">RmlP001</strain>
    </source>
</reference>
<proteinExistence type="predicted"/>
<organism evidence="2 3">
    <name type="scientific">Lichenibacterium ramalinae</name>
    <dbReference type="NCBI Taxonomy" id="2316527"/>
    <lineage>
        <taxon>Bacteria</taxon>
        <taxon>Pseudomonadati</taxon>
        <taxon>Pseudomonadota</taxon>
        <taxon>Alphaproteobacteria</taxon>
        <taxon>Hyphomicrobiales</taxon>
        <taxon>Lichenihabitantaceae</taxon>
        <taxon>Lichenibacterium</taxon>
    </lineage>
</organism>
<dbReference type="EMBL" id="QYBC01000010">
    <property type="protein sequence ID" value="RYB04463.1"/>
    <property type="molecule type" value="Genomic_DNA"/>
</dbReference>
<dbReference type="CDD" id="cd00093">
    <property type="entry name" value="HTH_XRE"/>
    <property type="match status" value="1"/>
</dbReference>
<evidence type="ECO:0000313" key="3">
    <source>
        <dbReference type="Proteomes" id="UP000289411"/>
    </source>
</evidence>
<dbReference type="Pfam" id="PF01381">
    <property type="entry name" value="HTH_3"/>
    <property type="match status" value="1"/>
</dbReference>
<dbReference type="AlphaFoldDB" id="A0A4Q2RDN3"/>
<accession>A0A4Q2RDN3</accession>